<proteinExistence type="predicted"/>
<keyword evidence="3" id="KW-0411">Iron-sulfur</keyword>
<dbReference type="OrthoDB" id="9794954at2"/>
<keyword evidence="6" id="KW-1185">Reference proteome</keyword>
<dbReference type="SUPFAM" id="SSF46548">
    <property type="entry name" value="alpha-helical ferredoxin"/>
    <property type="match status" value="1"/>
</dbReference>
<dbReference type="InterPro" id="IPR051460">
    <property type="entry name" value="HdrC_iron-sulfur_subunit"/>
</dbReference>
<dbReference type="GO" id="GO:0051536">
    <property type="term" value="F:iron-sulfur cluster binding"/>
    <property type="evidence" value="ECO:0007669"/>
    <property type="project" value="UniProtKB-KW"/>
</dbReference>
<evidence type="ECO:0000313" key="5">
    <source>
        <dbReference type="EMBL" id="QNB46696.1"/>
    </source>
</evidence>
<feature type="domain" description="4Fe-4S ferredoxin-type" evidence="4">
    <location>
        <begin position="29"/>
        <end position="50"/>
    </location>
</feature>
<dbReference type="PROSITE" id="PS00198">
    <property type="entry name" value="4FE4S_FER_1"/>
    <property type="match status" value="1"/>
</dbReference>
<protein>
    <submittedName>
        <fullName evidence="5">4Fe-4S dicluster domain-containing protein</fullName>
    </submittedName>
</protein>
<dbReference type="GO" id="GO:0005886">
    <property type="term" value="C:plasma membrane"/>
    <property type="evidence" value="ECO:0007669"/>
    <property type="project" value="TreeGrafter"/>
</dbReference>
<dbReference type="InterPro" id="IPR017896">
    <property type="entry name" value="4Fe4S_Fe-S-bd"/>
</dbReference>
<evidence type="ECO:0000313" key="6">
    <source>
        <dbReference type="Proteomes" id="UP000515847"/>
    </source>
</evidence>
<reference evidence="5 6" key="1">
    <citation type="journal article" date="2019" name="Front. Microbiol.">
        <title>Thermoanaerosceptrum fracticalcis gen. nov. sp. nov., a Novel Fumarate-Fermenting Microorganism From a Deep Fractured Carbonate Aquifer of the US Great Basin.</title>
        <authorList>
            <person name="Hamilton-Brehm S.D."/>
            <person name="Stewart L.E."/>
            <person name="Zavarin M."/>
            <person name="Caldwell M."/>
            <person name="Lawson P.A."/>
            <person name="Onstott T.C."/>
            <person name="Grzymski J."/>
            <person name="Neveux I."/>
            <person name="Lollar B.S."/>
            <person name="Russell C.E."/>
            <person name="Moser D.P."/>
        </authorList>
    </citation>
    <scope>NUCLEOTIDE SEQUENCE [LARGE SCALE GENOMIC DNA]</scope>
    <source>
        <strain evidence="5 6">DRI-13</strain>
    </source>
</reference>
<dbReference type="RefSeq" id="WP_081908000.1">
    <property type="nucleotide sequence ID" value="NZ_CP045798.1"/>
</dbReference>
<sequence length="186" mass="21038">MSILVLEKKGLTLLEEILSYPGGKAILGCIQCGTCSGSCPTSYSMDYTPRKLIAMIRANKREEVLNSLGIWNCTSCYTCSVRCPRGIKFTDIMYILKNLAFKQNRREKRNKVAAFYRSFQQVLNRYGRVHEGEMMMRYALTTNPAKLLGFAPMGLKLLTKGRLQVLPHSIKGTGQLQELFKRAQAQ</sequence>
<dbReference type="InterPro" id="IPR009051">
    <property type="entry name" value="Helical_ferredxn"/>
</dbReference>
<dbReference type="Proteomes" id="UP000515847">
    <property type="component" value="Chromosome"/>
</dbReference>
<evidence type="ECO:0000256" key="2">
    <source>
        <dbReference type="ARBA" id="ARBA00023004"/>
    </source>
</evidence>
<evidence type="ECO:0000259" key="4">
    <source>
        <dbReference type="PROSITE" id="PS51379"/>
    </source>
</evidence>
<keyword evidence="1" id="KW-0479">Metal-binding</keyword>
<dbReference type="EMBL" id="CP045798">
    <property type="protein sequence ID" value="QNB46696.1"/>
    <property type="molecule type" value="Genomic_DNA"/>
</dbReference>
<dbReference type="AlphaFoldDB" id="A0A7G6E3P2"/>
<organism evidence="5 6">
    <name type="scientific">Thermanaerosceptrum fracticalcis</name>
    <dbReference type="NCBI Taxonomy" id="1712410"/>
    <lineage>
        <taxon>Bacteria</taxon>
        <taxon>Bacillati</taxon>
        <taxon>Bacillota</taxon>
        <taxon>Clostridia</taxon>
        <taxon>Eubacteriales</taxon>
        <taxon>Peptococcaceae</taxon>
        <taxon>Thermanaerosceptrum</taxon>
    </lineage>
</organism>
<evidence type="ECO:0000256" key="1">
    <source>
        <dbReference type="ARBA" id="ARBA00022723"/>
    </source>
</evidence>
<dbReference type="PANTHER" id="PTHR43255">
    <property type="entry name" value="IRON-SULFUR-BINDING OXIDOREDUCTASE FADF-RELATED-RELATED"/>
    <property type="match status" value="1"/>
</dbReference>
<dbReference type="Pfam" id="PF13183">
    <property type="entry name" value="Fer4_8"/>
    <property type="match status" value="1"/>
</dbReference>
<dbReference type="Gene3D" id="1.10.1060.10">
    <property type="entry name" value="Alpha-helical ferredoxin"/>
    <property type="match status" value="1"/>
</dbReference>
<gene>
    <name evidence="5" type="ORF">BR63_10495</name>
</gene>
<accession>A0A7G6E3P2</accession>
<keyword evidence="2" id="KW-0408">Iron</keyword>
<dbReference type="PROSITE" id="PS51379">
    <property type="entry name" value="4FE4S_FER_2"/>
    <property type="match status" value="1"/>
</dbReference>
<evidence type="ECO:0000256" key="3">
    <source>
        <dbReference type="ARBA" id="ARBA00023014"/>
    </source>
</evidence>
<dbReference type="InterPro" id="IPR017900">
    <property type="entry name" value="4Fe4S_Fe_S_CS"/>
</dbReference>
<dbReference type="GO" id="GO:0046872">
    <property type="term" value="F:metal ion binding"/>
    <property type="evidence" value="ECO:0007669"/>
    <property type="project" value="UniProtKB-KW"/>
</dbReference>
<dbReference type="PANTHER" id="PTHR43255:SF2">
    <property type="entry name" value="HETERODISULFIDE REDUCTASE RELATED PROTEIN"/>
    <property type="match status" value="1"/>
</dbReference>
<dbReference type="KEGG" id="tfr:BR63_10495"/>
<name>A0A7G6E3P2_THEFR</name>